<evidence type="ECO:0000256" key="1">
    <source>
        <dbReference type="SAM" id="MobiDB-lite"/>
    </source>
</evidence>
<reference evidence="3 4" key="1">
    <citation type="submission" date="2024-12" db="EMBL/GenBank/DDBJ databases">
        <title>The unique morphological basis and parallel evolutionary history of personate flowers in Penstemon.</title>
        <authorList>
            <person name="Depatie T.H."/>
            <person name="Wessinger C.A."/>
        </authorList>
    </citation>
    <scope>NUCLEOTIDE SEQUENCE [LARGE SCALE GENOMIC DNA]</scope>
    <source>
        <strain evidence="3">WTNN_2</strain>
        <tissue evidence="3">Leaf</tissue>
    </source>
</reference>
<protein>
    <submittedName>
        <fullName evidence="3">Uncharacterized protein</fullName>
    </submittedName>
</protein>
<feature type="compositionally biased region" description="Low complexity" evidence="1">
    <location>
        <begin position="32"/>
        <end position="43"/>
    </location>
</feature>
<keyword evidence="2" id="KW-0812">Transmembrane</keyword>
<comment type="caution">
    <text evidence="3">The sequence shown here is derived from an EMBL/GenBank/DDBJ whole genome shotgun (WGS) entry which is preliminary data.</text>
</comment>
<feature type="transmembrane region" description="Helical" evidence="2">
    <location>
        <begin position="274"/>
        <end position="296"/>
    </location>
</feature>
<accession>A0ABD3U7H5</accession>
<feature type="transmembrane region" description="Helical" evidence="2">
    <location>
        <begin position="185"/>
        <end position="205"/>
    </location>
</feature>
<dbReference type="EMBL" id="JBJXBP010000002">
    <property type="protein sequence ID" value="KAL3844143.1"/>
    <property type="molecule type" value="Genomic_DNA"/>
</dbReference>
<evidence type="ECO:0000256" key="2">
    <source>
        <dbReference type="SAM" id="Phobius"/>
    </source>
</evidence>
<sequence>MTTAEGSRREARRRRIAERGSDRLALITGKIQSMPSQSDQSPPAAEDEALSLPVHDSGREASEDPIVNEALEILLPNRDKGSSIASRAVSLLGLEKEILQVSSSIQSSVLEHQEEPQSHCRSLTLGQSIASRAVSLLGLEKEISQVSSSIQSSTTVLEHQDEPQSHHSSLTTGQIRSAIPASENIRMYCSIAAAVLVILSYIGGLPIMGWSTVFRPVYLLLLTNVSIVLTRLILGTQGAELRTGQTSSFPTFGGNGLFDQMGKALEVGLLLQDFFGALFIDFSIYALVLVCGLSLVRSLGL</sequence>
<evidence type="ECO:0000313" key="4">
    <source>
        <dbReference type="Proteomes" id="UP001634393"/>
    </source>
</evidence>
<gene>
    <name evidence="3" type="ORF">ACJIZ3_001546</name>
</gene>
<dbReference type="Proteomes" id="UP001634393">
    <property type="component" value="Unassembled WGS sequence"/>
</dbReference>
<keyword evidence="2" id="KW-0472">Membrane</keyword>
<feature type="region of interest" description="Disordered" evidence="1">
    <location>
        <begin position="1"/>
        <end position="49"/>
    </location>
</feature>
<keyword evidence="2" id="KW-1133">Transmembrane helix</keyword>
<keyword evidence="4" id="KW-1185">Reference proteome</keyword>
<dbReference type="AlphaFoldDB" id="A0ABD3U7H5"/>
<evidence type="ECO:0000313" key="3">
    <source>
        <dbReference type="EMBL" id="KAL3844143.1"/>
    </source>
</evidence>
<proteinExistence type="predicted"/>
<organism evidence="3 4">
    <name type="scientific">Penstemon smallii</name>
    <dbReference type="NCBI Taxonomy" id="265156"/>
    <lineage>
        <taxon>Eukaryota</taxon>
        <taxon>Viridiplantae</taxon>
        <taxon>Streptophyta</taxon>
        <taxon>Embryophyta</taxon>
        <taxon>Tracheophyta</taxon>
        <taxon>Spermatophyta</taxon>
        <taxon>Magnoliopsida</taxon>
        <taxon>eudicotyledons</taxon>
        <taxon>Gunneridae</taxon>
        <taxon>Pentapetalae</taxon>
        <taxon>asterids</taxon>
        <taxon>lamiids</taxon>
        <taxon>Lamiales</taxon>
        <taxon>Plantaginaceae</taxon>
        <taxon>Cheloneae</taxon>
        <taxon>Penstemon</taxon>
    </lineage>
</organism>
<feature type="region of interest" description="Disordered" evidence="1">
    <location>
        <begin position="154"/>
        <end position="173"/>
    </location>
</feature>
<dbReference type="PANTHER" id="PTHR35469:SF4">
    <property type="entry name" value="TRANSMEMBRANE PROTEIN"/>
    <property type="match status" value="1"/>
</dbReference>
<dbReference type="PANTHER" id="PTHR35469">
    <property type="entry name" value="TRANSMEMBRANE PROTEIN"/>
    <property type="match status" value="1"/>
</dbReference>
<name>A0ABD3U7H5_9LAMI</name>